<comment type="catalytic activity">
    <reaction evidence="6 8">
        <text>L-glutamate + H(+) = 4-aminobutanoate + CO2</text>
        <dbReference type="Rhea" id="RHEA:17785"/>
        <dbReference type="ChEBI" id="CHEBI:15378"/>
        <dbReference type="ChEBI" id="CHEBI:16526"/>
        <dbReference type="ChEBI" id="CHEBI:29985"/>
        <dbReference type="ChEBI" id="CHEBI:59888"/>
        <dbReference type="EC" id="4.1.1.15"/>
    </reaction>
</comment>
<gene>
    <name evidence="10" type="ORF">C2E21_1085</name>
</gene>
<dbReference type="EC" id="4.1.1.15" evidence="3 8"/>
<evidence type="ECO:0000256" key="6">
    <source>
        <dbReference type="ARBA" id="ARBA00048868"/>
    </source>
</evidence>
<dbReference type="Pfam" id="PF00282">
    <property type="entry name" value="Pyridoxal_deC"/>
    <property type="match status" value="1"/>
</dbReference>
<feature type="region of interest" description="Disordered" evidence="9">
    <location>
        <begin position="1"/>
        <end position="63"/>
    </location>
</feature>
<keyword evidence="11" id="KW-1185">Reference proteome</keyword>
<dbReference type="InterPro" id="IPR015421">
    <property type="entry name" value="PyrdxlP-dep_Trfase_major"/>
</dbReference>
<feature type="compositionally biased region" description="Acidic residues" evidence="9">
    <location>
        <begin position="975"/>
        <end position="997"/>
    </location>
</feature>
<dbReference type="OrthoDB" id="5152799at2759"/>
<keyword evidence="4 7" id="KW-0663">Pyridoxal phosphate</keyword>
<dbReference type="InterPro" id="IPR010107">
    <property type="entry name" value="Glutamate_decarboxylase"/>
</dbReference>
<feature type="compositionally biased region" description="Low complexity" evidence="9">
    <location>
        <begin position="31"/>
        <end position="47"/>
    </location>
</feature>
<dbReference type="GO" id="GO:0030170">
    <property type="term" value="F:pyridoxal phosphate binding"/>
    <property type="evidence" value="ECO:0007669"/>
    <property type="project" value="InterPro"/>
</dbReference>
<evidence type="ECO:0000256" key="8">
    <source>
        <dbReference type="RuleBase" id="RU361171"/>
    </source>
</evidence>
<evidence type="ECO:0000256" key="9">
    <source>
        <dbReference type="SAM" id="MobiDB-lite"/>
    </source>
</evidence>
<feature type="region of interest" description="Disordered" evidence="9">
    <location>
        <begin position="896"/>
        <end position="1009"/>
    </location>
</feature>
<comment type="caution">
    <text evidence="10">The sequence shown here is derived from an EMBL/GenBank/DDBJ whole genome shotgun (WGS) entry which is preliminary data.</text>
</comment>
<comment type="similarity">
    <text evidence="2 8">Belongs to the group II decarboxylase family.</text>
</comment>
<keyword evidence="5 8" id="KW-0456">Lyase</keyword>
<evidence type="ECO:0000256" key="4">
    <source>
        <dbReference type="ARBA" id="ARBA00022898"/>
    </source>
</evidence>
<dbReference type="Gene3D" id="3.40.640.10">
    <property type="entry name" value="Type I PLP-dependent aspartate aminotransferase-like (Major domain)"/>
    <property type="match status" value="1"/>
</dbReference>
<evidence type="ECO:0000256" key="3">
    <source>
        <dbReference type="ARBA" id="ARBA00012421"/>
    </source>
</evidence>
<dbReference type="GO" id="GO:0006538">
    <property type="term" value="P:L-glutamate catabolic process"/>
    <property type="evidence" value="ECO:0007669"/>
    <property type="project" value="TreeGrafter"/>
</dbReference>
<evidence type="ECO:0000313" key="10">
    <source>
        <dbReference type="EMBL" id="PRW60590.1"/>
    </source>
</evidence>
<dbReference type="GO" id="GO:0004351">
    <property type="term" value="F:glutamate decarboxylase activity"/>
    <property type="evidence" value="ECO:0007669"/>
    <property type="project" value="UniProtKB-EC"/>
</dbReference>
<dbReference type="Proteomes" id="UP000239899">
    <property type="component" value="Unassembled WGS sequence"/>
</dbReference>
<dbReference type="PANTHER" id="PTHR43321:SF3">
    <property type="entry name" value="GLUTAMATE DECARBOXYLASE"/>
    <property type="match status" value="1"/>
</dbReference>
<feature type="compositionally biased region" description="Basic residues" evidence="9">
    <location>
        <begin position="958"/>
        <end position="969"/>
    </location>
</feature>
<dbReference type="PANTHER" id="PTHR43321">
    <property type="entry name" value="GLUTAMATE DECARBOXYLASE"/>
    <property type="match status" value="1"/>
</dbReference>
<evidence type="ECO:0000256" key="2">
    <source>
        <dbReference type="ARBA" id="ARBA00009533"/>
    </source>
</evidence>
<evidence type="ECO:0000256" key="5">
    <source>
        <dbReference type="ARBA" id="ARBA00023239"/>
    </source>
</evidence>
<comment type="cofactor">
    <cofactor evidence="1 7 8">
        <name>pyridoxal 5'-phosphate</name>
        <dbReference type="ChEBI" id="CHEBI:597326"/>
    </cofactor>
</comment>
<feature type="modified residue" description="N6-(pyridoxal phosphate)lysine" evidence="7">
    <location>
        <position position="316"/>
    </location>
</feature>
<proteinExistence type="inferred from homology"/>
<accession>A0A2P6U2Q9</accession>
<dbReference type="GO" id="GO:0005829">
    <property type="term" value="C:cytosol"/>
    <property type="evidence" value="ECO:0007669"/>
    <property type="project" value="TreeGrafter"/>
</dbReference>
<sequence>MQQAKGAVHAAGEALKGTAATGPYKGGGSARAGSPAAGSGAAKPSGRSGRGSGTGIQSADESYHDEELSFIEPVYATRTAIHPAPQRELLQKTMPAYMAKNLSTFVNTWVEPEAEELMMRALPYNMADAVQYPSAAEMEKRCVSFLAHLWHCPDDNFVGTGCVGSSEACYLGGIAMKKRWQAARRAAGLPTDKPNLVVSHVAQVCWQKFCVYWDVEPRYVDVTEDCLVLDPEKMRDHIDENTIGVVCMMGSTYNGQFEPVERVDAVLEEIFQEHGWDIPLHVDAANAGLVAPLCKPEVVFDFRLKHVVSINVSGHKYGGTFCGCAFQVWRSRDWLPKDMVLTVDYLGKEESNLTVNFSRPGAQIVGQYYNFIRLGKDGFKREFDSLYRIYDHLKARLEATGHFQILSTADMPVLAWRLKPGQKRECICGGSPGTSKVGERMSIPFENATRQQQSKGINWAHEIKQDHELPVTPCCVKVSQWKGNCSFELSECPAADQTGCKARPTAAYNNMKKMWEKSGQTVLFCCPDPYCHKVLNLGKVRAGQPRGDDFWAAQKRQLAEELGLDNNLLRILELDEKAASQLRSCHAALASLLSKAEVEQVELVSVGHEPSGNGSWYYADFRLPTCGVKGCARQPLITGQQLAACKRLGRVPCCPTHKFQTVTIDSKTFTCQSCPEVASLEYWYDEHIDHSELTVDSLHDSLRIKLSFVEAQKFDYLPVGVNGIPDGYATLGKAWKADDVLFGHSYKDLCFLSRKCKRIELAGGPGKVAIIMDSKVPATVAYKPFYCEGVKAVTGWGHTFETHLYDNDFYTGEDRTPHVLYSADEIVEWRDKYLELRDQNGHLTVRVPYFADEDGAPMWRVRKAKVGNPLSFGNVAAAAASGGQTHIEDYFSPLNMFKDDQASGGPAEDLDAEEEAPAPTTNPAADKAAAAKPRRHTAARRAAAQDEAQDEEEDALRAARRSRNRSSRKQHFEEDVSEDEEEEAISEEDSEEEEEQEAAALPLPRRKAS</sequence>
<feature type="compositionally biased region" description="Low complexity" evidence="9">
    <location>
        <begin position="917"/>
        <end position="931"/>
    </location>
</feature>
<dbReference type="SUPFAM" id="SSF53383">
    <property type="entry name" value="PLP-dependent transferases"/>
    <property type="match status" value="1"/>
</dbReference>
<evidence type="ECO:0000313" key="11">
    <source>
        <dbReference type="Proteomes" id="UP000239899"/>
    </source>
</evidence>
<protein>
    <recommendedName>
        <fullName evidence="3 8">Glutamate decarboxylase</fullName>
        <ecNumber evidence="3 8">4.1.1.15</ecNumber>
    </recommendedName>
</protein>
<keyword evidence="8" id="KW-0210">Decarboxylase</keyword>
<name>A0A2P6U2Q9_CHLSO</name>
<dbReference type="InterPro" id="IPR015424">
    <property type="entry name" value="PyrdxlP-dep_Trfase"/>
</dbReference>
<evidence type="ECO:0000256" key="7">
    <source>
        <dbReference type="PIRSR" id="PIRSR602129-50"/>
    </source>
</evidence>
<dbReference type="STRING" id="3076.A0A2P6U2Q9"/>
<dbReference type="InterPro" id="IPR002129">
    <property type="entry name" value="PyrdxlP-dep_de-COase"/>
</dbReference>
<dbReference type="EMBL" id="LHPG02000002">
    <property type="protein sequence ID" value="PRW60590.1"/>
    <property type="molecule type" value="Genomic_DNA"/>
</dbReference>
<dbReference type="NCBIfam" id="TIGR01788">
    <property type="entry name" value="Glu-decarb-GAD"/>
    <property type="match status" value="1"/>
</dbReference>
<organism evidence="10 11">
    <name type="scientific">Chlorella sorokiniana</name>
    <name type="common">Freshwater green alga</name>
    <dbReference type="NCBI Taxonomy" id="3076"/>
    <lineage>
        <taxon>Eukaryota</taxon>
        <taxon>Viridiplantae</taxon>
        <taxon>Chlorophyta</taxon>
        <taxon>core chlorophytes</taxon>
        <taxon>Trebouxiophyceae</taxon>
        <taxon>Chlorellales</taxon>
        <taxon>Chlorellaceae</taxon>
        <taxon>Chlorella clade</taxon>
        <taxon>Chlorella</taxon>
    </lineage>
</organism>
<dbReference type="AlphaFoldDB" id="A0A2P6U2Q9"/>
<reference evidence="10 11" key="1">
    <citation type="journal article" date="2018" name="Plant J.">
        <title>Genome sequences of Chlorella sorokiniana UTEX 1602 and Micractinium conductrix SAG 241.80: implications to maltose excretion by a green alga.</title>
        <authorList>
            <person name="Arriola M.B."/>
            <person name="Velmurugan N."/>
            <person name="Zhang Y."/>
            <person name="Plunkett M.H."/>
            <person name="Hondzo H."/>
            <person name="Barney B.M."/>
        </authorList>
    </citation>
    <scope>NUCLEOTIDE SEQUENCE [LARGE SCALE GENOMIC DNA]</scope>
    <source>
        <strain evidence="11">UTEX 1602</strain>
    </source>
</reference>
<evidence type="ECO:0000256" key="1">
    <source>
        <dbReference type="ARBA" id="ARBA00001933"/>
    </source>
</evidence>